<feature type="binding site" evidence="19">
    <location>
        <position position="326"/>
    </location>
    <ligand>
        <name>phosphoenolpyruvate</name>
        <dbReference type="ChEBI" id="CHEBI:58702"/>
    </ligand>
</feature>
<dbReference type="Gene3D" id="3.50.30.10">
    <property type="entry name" value="Phosphohistidine domain"/>
    <property type="match status" value="1"/>
</dbReference>
<dbReference type="InterPro" id="IPR040442">
    <property type="entry name" value="Pyrv_kinase-like_dom_sf"/>
</dbReference>
<name>A0A9D9E015_9SPIO</name>
<dbReference type="PANTHER" id="PTHR46244:SF3">
    <property type="entry name" value="PHOSPHOENOLPYRUVATE-PROTEIN PHOSPHOTRANSFERASE"/>
    <property type="match status" value="1"/>
</dbReference>
<comment type="cofactor">
    <cofactor evidence="2 17 20">
        <name>Mg(2+)</name>
        <dbReference type="ChEBI" id="CHEBI:18420"/>
    </cofactor>
</comment>
<evidence type="ECO:0000256" key="10">
    <source>
        <dbReference type="ARBA" id="ARBA00022597"/>
    </source>
</evidence>
<evidence type="ECO:0000256" key="20">
    <source>
        <dbReference type="PIRSR" id="PIRSR000732-3"/>
    </source>
</evidence>
<feature type="active site" description="Proton donor" evidence="18">
    <location>
        <position position="496"/>
    </location>
</feature>
<evidence type="ECO:0000256" key="16">
    <source>
        <dbReference type="ARBA" id="ARBA00033235"/>
    </source>
</evidence>
<feature type="binding site" evidence="20">
    <location>
        <position position="449"/>
    </location>
    <ligand>
        <name>Mg(2+)</name>
        <dbReference type="ChEBI" id="CHEBI:18420"/>
    </ligand>
</feature>
<evidence type="ECO:0000256" key="4">
    <source>
        <dbReference type="ARBA" id="ARBA00004496"/>
    </source>
</evidence>
<dbReference type="InterPro" id="IPR050499">
    <property type="entry name" value="PEP-utilizing_PTS_enzyme"/>
</dbReference>
<feature type="binding site" evidence="20">
    <location>
        <position position="425"/>
    </location>
    <ligand>
        <name>Mg(2+)</name>
        <dbReference type="ChEBI" id="CHEBI:18420"/>
    </ligand>
</feature>
<evidence type="ECO:0000256" key="2">
    <source>
        <dbReference type="ARBA" id="ARBA00001946"/>
    </source>
</evidence>
<protein>
    <recommendedName>
        <fullName evidence="7 17">Phosphoenolpyruvate-protein phosphotransferase</fullName>
        <ecNumber evidence="6 17">2.7.3.9</ecNumber>
    </recommendedName>
    <alternativeName>
        <fullName evidence="16 17">Phosphotransferase system, enzyme I</fullName>
    </alternativeName>
</protein>
<dbReference type="NCBIfam" id="TIGR01417">
    <property type="entry name" value="PTS_I_fam"/>
    <property type="match status" value="1"/>
</dbReference>
<evidence type="ECO:0000256" key="12">
    <source>
        <dbReference type="ARBA" id="ARBA00022683"/>
    </source>
</evidence>
<evidence type="ECO:0000313" key="25">
    <source>
        <dbReference type="Proteomes" id="UP000823615"/>
    </source>
</evidence>
<dbReference type="InterPro" id="IPR036618">
    <property type="entry name" value="PtsI_HPr-bd_sf"/>
</dbReference>
<dbReference type="InterPro" id="IPR024692">
    <property type="entry name" value="PTS_EI"/>
</dbReference>
<evidence type="ECO:0000313" key="24">
    <source>
        <dbReference type="EMBL" id="MBO8435958.1"/>
    </source>
</evidence>
<evidence type="ECO:0000256" key="15">
    <source>
        <dbReference type="ARBA" id="ARBA00022842"/>
    </source>
</evidence>
<dbReference type="EC" id="2.7.3.9" evidence="6 17"/>
<dbReference type="EMBL" id="JADIMT010000040">
    <property type="protein sequence ID" value="MBO8435958.1"/>
    <property type="molecule type" value="Genomic_DNA"/>
</dbReference>
<evidence type="ECO:0000259" key="21">
    <source>
        <dbReference type="Pfam" id="PF00391"/>
    </source>
</evidence>
<feature type="binding site" evidence="19">
    <location>
        <position position="459"/>
    </location>
    <ligand>
        <name>phosphoenolpyruvate</name>
        <dbReference type="ChEBI" id="CHEBI:58702"/>
    </ligand>
</feature>
<keyword evidence="12 17" id="KW-0598">Phosphotransferase system</keyword>
<evidence type="ECO:0000256" key="7">
    <source>
        <dbReference type="ARBA" id="ARBA00016544"/>
    </source>
</evidence>
<gene>
    <name evidence="24" type="primary">ptsP</name>
    <name evidence="24" type="ORF">IAA97_03160</name>
</gene>
<feature type="domain" description="PEP-utilising enzyme C-terminal" evidence="22">
    <location>
        <begin position="249"/>
        <end position="534"/>
    </location>
</feature>
<dbReference type="PIRSF" id="PIRSF000732">
    <property type="entry name" value="PTS_enzyme_I"/>
    <property type="match status" value="1"/>
</dbReference>
<keyword evidence="15 17" id="KW-0460">Magnesium</keyword>
<comment type="caution">
    <text evidence="24">The sequence shown here is derived from an EMBL/GenBank/DDBJ whole genome shotgun (WGS) entry which is preliminary data.</text>
</comment>
<dbReference type="InterPro" id="IPR036637">
    <property type="entry name" value="Phosphohistidine_dom_sf"/>
</dbReference>
<dbReference type="Pfam" id="PF00391">
    <property type="entry name" value="PEP-utilizers"/>
    <property type="match status" value="1"/>
</dbReference>
<evidence type="ECO:0000256" key="5">
    <source>
        <dbReference type="ARBA" id="ARBA00007837"/>
    </source>
</evidence>
<dbReference type="Pfam" id="PF05524">
    <property type="entry name" value="PEP-utilisers_N"/>
    <property type="match status" value="1"/>
</dbReference>
<dbReference type="InterPro" id="IPR008279">
    <property type="entry name" value="PEP-util_enz_mobile_dom"/>
</dbReference>
<dbReference type="GO" id="GO:0008965">
    <property type="term" value="F:phosphoenolpyruvate-protein phosphotransferase activity"/>
    <property type="evidence" value="ECO:0007669"/>
    <property type="project" value="UniProtKB-EC"/>
</dbReference>
<reference evidence="24" key="2">
    <citation type="journal article" date="2021" name="PeerJ">
        <title>Extensive microbial diversity within the chicken gut microbiome revealed by metagenomics and culture.</title>
        <authorList>
            <person name="Gilroy R."/>
            <person name="Ravi A."/>
            <person name="Getino M."/>
            <person name="Pursley I."/>
            <person name="Horton D.L."/>
            <person name="Alikhan N.F."/>
            <person name="Baker D."/>
            <person name="Gharbi K."/>
            <person name="Hall N."/>
            <person name="Watson M."/>
            <person name="Adriaenssens E.M."/>
            <person name="Foster-Nyarko E."/>
            <person name="Jarju S."/>
            <person name="Secka A."/>
            <person name="Antonio M."/>
            <person name="Oren A."/>
            <person name="Chaudhuri R.R."/>
            <person name="La Ragione R."/>
            <person name="Hildebrand F."/>
            <person name="Pallen M.J."/>
        </authorList>
    </citation>
    <scope>NUCLEOTIDE SEQUENCE</scope>
    <source>
        <strain evidence="24">7293</strain>
    </source>
</reference>
<evidence type="ECO:0000256" key="14">
    <source>
        <dbReference type="ARBA" id="ARBA00022777"/>
    </source>
</evidence>
<evidence type="ECO:0000259" key="22">
    <source>
        <dbReference type="Pfam" id="PF02896"/>
    </source>
</evidence>
<dbReference type="AlphaFoldDB" id="A0A9D9E015"/>
<feature type="binding site" evidence="19">
    <location>
        <position position="290"/>
    </location>
    <ligand>
        <name>phosphoenolpyruvate</name>
        <dbReference type="ChEBI" id="CHEBI:58702"/>
    </ligand>
</feature>
<comment type="similarity">
    <text evidence="5 17">Belongs to the PEP-utilizing enzyme family.</text>
</comment>
<evidence type="ECO:0000256" key="11">
    <source>
        <dbReference type="ARBA" id="ARBA00022679"/>
    </source>
</evidence>
<dbReference type="InterPro" id="IPR000121">
    <property type="entry name" value="PEP_util_C"/>
</dbReference>
<evidence type="ECO:0000256" key="8">
    <source>
        <dbReference type="ARBA" id="ARBA00022448"/>
    </source>
</evidence>
<dbReference type="InterPro" id="IPR023151">
    <property type="entry name" value="PEP_util_CS"/>
</dbReference>
<proteinExistence type="inferred from homology"/>
<evidence type="ECO:0000256" key="18">
    <source>
        <dbReference type="PIRSR" id="PIRSR000732-1"/>
    </source>
</evidence>
<comment type="subcellular location">
    <subcellularLocation>
        <location evidence="4 17">Cytoplasm</location>
    </subcellularLocation>
</comment>
<feature type="domain" description="Phosphotransferase system enzyme I N-terminal" evidence="23">
    <location>
        <begin position="5"/>
        <end position="122"/>
    </location>
</feature>
<evidence type="ECO:0000256" key="9">
    <source>
        <dbReference type="ARBA" id="ARBA00022490"/>
    </source>
</evidence>
<dbReference type="GO" id="GO:0009401">
    <property type="term" value="P:phosphoenolpyruvate-dependent sugar phosphotransferase system"/>
    <property type="evidence" value="ECO:0007669"/>
    <property type="project" value="UniProtKB-KW"/>
</dbReference>
<evidence type="ECO:0000256" key="3">
    <source>
        <dbReference type="ARBA" id="ARBA00002728"/>
    </source>
</evidence>
<evidence type="ECO:0000256" key="19">
    <source>
        <dbReference type="PIRSR" id="PIRSR000732-2"/>
    </source>
</evidence>
<dbReference type="PROSITE" id="PS00742">
    <property type="entry name" value="PEP_ENZYMES_2"/>
    <property type="match status" value="1"/>
</dbReference>
<dbReference type="Proteomes" id="UP000823615">
    <property type="component" value="Unassembled WGS sequence"/>
</dbReference>
<dbReference type="Gene3D" id="1.10.274.10">
    <property type="entry name" value="PtsI, HPr-binding domain"/>
    <property type="match status" value="1"/>
</dbReference>
<organism evidence="24 25">
    <name type="scientific">Candidatus Ornithospirochaeta stercoripullorum</name>
    <dbReference type="NCBI Taxonomy" id="2840899"/>
    <lineage>
        <taxon>Bacteria</taxon>
        <taxon>Pseudomonadati</taxon>
        <taxon>Spirochaetota</taxon>
        <taxon>Spirochaetia</taxon>
        <taxon>Spirochaetales</taxon>
        <taxon>Spirochaetaceae</taxon>
        <taxon>Spirochaetaceae incertae sedis</taxon>
        <taxon>Candidatus Ornithospirochaeta</taxon>
    </lineage>
</organism>
<dbReference type="GO" id="GO:0005737">
    <property type="term" value="C:cytoplasm"/>
    <property type="evidence" value="ECO:0007669"/>
    <property type="project" value="UniProtKB-SubCell"/>
</dbReference>
<keyword evidence="8 17" id="KW-0813">Transport</keyword>
<dbReference type="PRINTS" id="PR01736">
    <property type="entry name" value="PHPHTRNFRASE"/>
</dbReference>
<reference evidence="24" key="1">
    <citation type="submission" date="2020-10" db="EMBL/GenBank/DDBJ databases">
        <authorList>
            <person name="Gilroy R."/>
        </authorList>
    </citation>
    <scope>NUCLEOTIDE SEQUENCE</scope>
    <source>
        <strain evidence="24">7293</strain>
    </source>
</reference>
<feature type="binding site" evidence="19">
    <location>
        <begin position="448"/>
        <end position="449"/>
    </location>
    <ligand>
        <name>phosphoenolpyruvate</name>
        <dbReference type="ChEBI" id="CHEBI:58702"/>
    </ligand>
</feature>
<dbReference type="SUPFAM" id="SSF51621">
    <property type="entry name" value="Phosphoenolpyruvate/pyruvate domain"/>
    <property type="match status" value="1"/>
</dbReference>
<comment type="catalytic activity">
    <reaction evidence="1 17">
        <text>L-histidyl-[protein] + phosphoenolpyruvate = N(pros)-phospho-L-histidyl-[protein] + pyruvate</text>
        <dbReference type="Rhea" id="RHEA:23880"/>
        <dbReference type="Rhea" id="RHEA-COMP:9745"/>
        <dbReference type="Rhea" id="RHEA-COMP:9746"/>
        <dbReference type="ChEBI" id="CHEBI:15361"/>
        <dbReference type="ChEBI" id="CHEBI:29979"/>
        <dbReference type="ChEBI" id="CHEBI:58702"/>
        <dbReference type="ChEBI" id="CHEBI:64837"/>
        <dbReference type="EC" id="2.7.3.9"/>
    </reaction>
</comment>
<evidence type="ECO:0000256" key="17">
    <source>
        <dbReference type="PIRNR" id="PIRNR000732"/>
    </source>
</evidence>
<evidence type="ECO:0000256" key="1">
    <source>
        <dbReference type="ARBA" id="ARBA00000683"/>
    </source>
</evidence>
<dbReference type="Pfam" id="PF02896">
    <property type="entry name" value="PEP-utilizers_C"/>
    <property type="match status" value="1"/>
</dbReference>
<dbReference type="SUPFAM" id="SSF52009">
    <property type="entry name" value="Phosphohistidine domain"/>
    <property type="match status" value="1"/>
</dbReference>
<keyword evidence="10 17" id="KW-0762">Sugar transport</keyword>
<dbReference type="SUPFAM" id="SSF47831">
    <property type="entry name" value="Enzyme I of the PEP:sugar phosphotransferase system HPr-binding (sub)domain"/>
    <property type="match status" value="1"/>
</dbReference>
<comment type="function">
    <text evidence="3 17">General (non sugar-specific) component of the phosphoenolpyruvate-dependent sugar phosphotransferase system (sugar PTS). This major carbohydrate active-transport system catalyzes the phosphorylation of incoming sugar substrates concomitantly with their translocation across the cell membrane. Enzyme I transfers the phosphoryl group from phosphoenolpyruvate (PEP) to the phosphoryl carrier protein (HPr).</text>
</comment>
<dbReference type="InterPro" id="IPR008731">
    <property type="entry name" value="PTS_EIN"/>
</dbReference>
<dbReference type="InterPro" id="IPR006318">
    <property type="entry name" value="PTS_EI-like"/>
</dbReference>
<keyword evidence="14 17" id="KW-0418">Kinase</keyword>
<dbReference type="PANTHER" id="PTHR46244">
    <property type="entry name" value="PHOSPHOENOLPYRUVATE-PROTEIN PHOSPHOTRANSFERASE"/>
    <property type="match status" value="1"/>
</dbReference>
<feature type="domain" description="PEP-utilising enzyme mobile" evidence="21">
    <location>
        <begin position="147"/>
        <end position="219"/>
    </location>
</feature>
<dbReference type="GO" id="GO:0046872">
    <property type="term" value="F:metal ion binding"/>
    <property type="evidence" value="ECO:0007669"/>
    <property type="project" value="UniProtKB-KW"/>
</dbReference>
<feature type="active site" description="Tele-phosphohistidine intermediate" evidence="18">
    <location>
        <position position="183"/>
    </location>
</feature>
<dbReference type="GO" id="GO:0016301">
    <property type="term" value="F:kinase activity"/>
    <property type="evidence" value="ECO:0007669"/>
    <property type="project" value="UniProtKB-KW"/>
</dbReference>
<dbReference type="Gene3D" id="3.20.20.60">
    <property type="entry name" value="Phosphoenolpyruvate-binding domains"/>
    <property type="match status" value="1"/>
</dbReference>
<keyword evidence="11 17" id="KW-0808">Transferase</keyword>
<keyword evidence="9 17" id="KW-0963">Cytoplasm</keyword>
<keyword evidence="13 17" id="KW-0479">Metal-binding</keyword>
<evidence type="ECO:0000256" key="6">
    <source>
        <dbReference type="ARBA" id="ARBA00012232"/>
    </source>
</evidence>
<evidence type="ECO:0000259" key="23">
    <source>
        <dbReference type="Pfam" id="PF05524"/>
    </source>
</evidence>
<sequence length="569" mass="62156">MEEKKGIGVFPGIVTGKAAVFRHTVLGNVEHTLTDDPVSELESFQSAHKNVLEEIRGIKATTKEERDMISVYESMLTDPDVLALVKDNIIDRHYNASWAVEAATEKYTSALAALGNSYFAERINDIRDAESLLLSAIEGISTAVMVSEPSVIVADYLTPSELMQMDKSNVLAILLDTGGPTSHIAILCHSDEIPAILGLGDISSKTKDGDTIALDSKEGIAIINPDEKTIRRFRARKGIAKRIEKELLKDAVLPSVTLDGRYIHLMCNIEGVDGIESAIKAGAEGVGLFRTEFMVLGNLNSSEEENAEAYEKVAASIGEIGPVTFRTYDLGGDKMADDMAEGEANPVLGWRAVRFCMERKDIFRAQLISILRASAISPSVRLMFPMISGSEELMDVLAFLEEVKAECRERGIAFDENMKIGTMIETPSAAITADVLAGLVDFMSIGTNDLIQYTIAVDRGNEKIAYLYKPLHPAVLRLLKYVSDVAKRAGISLSICGEMAGDPEYTPLLIGLGFEELSMTAHSVLDVRKHVRALSYDSCRELADRILSLSDATKVEESLTEFNKAHNLQ</sequence>
<accession>A0A9D9E015</accession>
<evidence type="ECO:0000256" key="13">
    <source>
        <dbReference type="ARBA" id="ARBA00022723"/>
    </source>
</evidence>
<dbReference type="InterPro" id="IPR015813">
    <property type="entry name" value="Pyrv/PenolPyrv_kinase-like_dom"/>
</dbReference>